<protein>
    <submittedName>
        <fullName evidence="1">Uncharacterized protein</fullName>
    </submittedName>
</protein>
<dbReference type="Proteomes" id="UP000663836">
    <property type="component" value="Unassembled WGS sequence"/>
</dbReference>
<accession>A0A815FGP4</accession>
<evidence type="ECO:0000313" key="2">
    <source>
        <dbReference type="EMBL" id="CAF3949842.1"/>
    </source>
</evidence>
<organism evidence="1 3">
    <name type="scientific">Rotaria sordida</name>
    <dbReference type="NCBI Taxonomy" id="392033"/>
    <lineage>
        <taxon>Eukaryota</taxon>
        <taxon>Metazoa</taxon>
        <taxon>Spiralia</taxon>
        <taxon>Gnathifera</taxon>
        <taxon>Rotifera</taxon>
        <taxon>Eurotatoria</taxon>
        <taxon>Bdelloidea</taxon>
        <taxon>Philodinida</taxon>
        <taxon>Philodinidae</taxon>
        <taxon>Rotaria</taxon>
    </lineage>
</organism>
<reference evidence="1" key="1">
    <citation type="submission" date="2021-02" db="EMBL/GenBank/DDBJ databases">
        <authorList>
            <person name="Nowell W R."/>
        </authorList>
    </citation>
    <scope>NUCLEOTIDE SEQUENCE</scope>
</reference>
<sequence length="224" mass="26379">MSRLNKFIFNIFSSFNIHNETDQLSNEDIQCTFTDFKDNQIISCIDYFPNVSKGQCRVYSYPFTIRCYKSITNKFSGGLFECVRQVSLFDERPFEHEFLFRISQSFPFMEKLTLINDKPQSNKQNRKVKNDGQDLLIIEYPHLTYLNLNKAHHDYVEQFLVDMEICLPNNVCLIVSFEALKMVTENFTRDTTRINCAKLTSLCLLGSYKITKHIKNYFPQVTSF</sequence>
<name>A0A815FGP4_9BILA</name>
<evidence type="ECO:0000313" key="1">
    <source>
        <dbReference type="EMBL" id="CAF1325885.1"/>
    </source>
</evidence>
<proteinExistence type="predicted"/>
<gene>
    <name evidence="2" type="ORF">JBS370_LOCUS23470</name>
    <name evidence="1" type="ORF">ZHD862_LOCUS29260</name>
</gene>
<dbReference type="Proteomes" id="UP000663864">
    <property type="component" value="Unassembled WGS sequence"/>
</dbReference>
<evidence type="ECO:0000313" key="3">
    <source>
        <dbReference type="Proteomes" id="UP000663864"/>
    </source>
</evidence>
<comment type="caution">
    <text evidence="1">The sequence shown here is derived from an EMBL/GenBank/DDBJ whole genome shotgun (WGS) entry which is preliminary data.</text>
</comment>
<dbReference type="AlphaFoldDB" id="A0A815FGP4"/>
<dbReference type="EMBL" id="CAJOBD010003464">
    <property type="protein sequence ID" value="CAF3949842.1"/>
    <property type="molecule type" value="Genomic_DNA"/>
</dbReference>
<dbReference type="EMBL" id="CAJNOT010002558">
    <property type="protein sequence ID" value="CAF1325885.1"/>
    <property type="molecule type" value="Genomic_DNA"/>
</dbReference>